<feature type="compositionally biased region" description="Low complexity" evidence="4">
    <location>
        <begin position="42"/>
        <end position="56"/>
    </location>
</feature>
<dbReference type="GO" id="GO:0005634">
    <property type="term" value="C:nucleus"/>
    <property type="evidence" value="ECO:0007669"/>
    <property type="project" value="UniProtKB-UniRule"/>
</dbReference>
<dbReference type="InterPro" id="IPR051356">
    <property type="entry name" value="SOX/SOX-like_TF"/>
</dbReference>
<accession>A0A284R8M2</accession>
<keyword evidence="7" id="KW-1185">Reference proteome</keyword>
<dbReference type="AlphaFoldDB" id="A0A284R8M2"/>
<proteinExistence type="predicted"/>
<dbReference type="InterPro" id="IPR009071">
    <property type="entry name" value="HMG_box_dom"/>
</dbReference>
<dbReference type="GO" id="GO:0000981">
    <property type="term" value="F:DNA-binding transcription factor activity, RNA polymerase II-specific"/>
    <property type="evidence" value="ECO:0007669"/>
    <property type="project" value="TreeGrafter"/>
</dbReference>
<evidence type="ECO:0000256" key="4">
    <source>
        <dbReference type="SAM" id="MobiDB-lite"/>
    </source>
</evidence>
<keyword evidence="2 3" id="KW-0539">Nucleus</keyword>
<dbReference type="SUPFAM" id="SSF47095">
    <property type="entry name" value="HMG-box"/>
    <property type="match status" value="1"/>
</dbReference>
<dbReference type="InterPro" id="IPR036910">
    <property type="entry name" value="HMG_box_dom_sf"/>
</dbReference>
<evidence type="ECO:0000256" key="2">
    <source>
        <dbReference type="ARBA" id="ARBA00023242"/>
    </source>
</evidence>
<dbReference type="Gene3D" id="1.10.30.10">
    <property type="entry name" value="High mobility group box domain"/>
    <property type="match status" value="1"/>
</dbReference>
<dbReference type="GO" id="GO:0000978">
    <property type="term" value="F:RNA polymerase II cis-regulatory region sequence-specific DNA binding"/>
    <property type="evidence" value="ECO:0007669"/>
    <property type="project" value="TreeGrafter"/>
</dbReference>
<dbReference type="SMART" id="SM00398">
    <property type="entry name" value="HMG"/>
    <property type="match status" value="1"/>
</dbReference>
<dbReference type="Pfam" id="PF00505">
    <property type="entry name" value="HMG_box"/>
    <property type="match status" value="1"/>
</dbReference>
<evidence type="ECO:0000313" key="7">
    <source>
        <dbReference type="Proteomes" id="UP000219338"/>
    </source>
</evidence>
<organism evidence="6 7">
    <name type="scientific">Armillaria ostoyae</name>
    <name type="common">Armillaria root rot fungus</name>
    <dbReference type="NCBI Taxonomy" id="47428"/>
    <lineage>
        <taxon>Eukaryota</taxon>
        <taxon>Fungi</taxon>
        <taxon>Dikarya</taxon>
        <taxon>Basidiomycota</taxon>
        <taxon>Agaricomycotina</taxon>
        <taxon>Agaricomycetes</taxon>
        <taxon>Agaricomycetidae</taxon>
        <taxon>Agaricales</taxon>
        <taxon>Marasmiineae</taxon>
        <taxon>Physalacriaceae</taxon>
        <taxon>Armillaria</taxon>
    </lineage>
</organism>
<dbReference type="OrthoDB" id="6247875at2759"/>
<dbReference type="PROSITE" id="PS50118">
    <property type="entry name" value="HMG_BOX_2"/>
    <property type="match status" value="1"/>
</dbReference>
<reference evidence="7" key="1">
    <citation type="journal article" date="2017" name="Nat. Ecol. Evol.">
        <title>Genome expansion and lineage-specific genetic innovations in the forest pathogenic fungi Armillaria.</title>
        <authorList>
            <person name="Sipos G."/>
            <person name="Prasanna A.N."/>
            <person name="Walter M.C."/>
            <person name="O'Connor E."/>
            <person name="Balint B."/>
            <person name="Krizsan K."/>
            <person name="Kiss B."/>
            <person name="Hess J."/>
            <person name="Varga T."/>
            <person name="Slot J."/>
            <person name="Riley R."/>
            <person name="Boka B."/>
            <person name="Rigling D."/>
            <person name="Barry K."/>
            <person name="Lee J."/>
            <person name="Mihaltcheva S."/>
            <person name="LaButti K."/>
            <person name="Lipzen A."/>
            <person name="Waldron R."/>
            <person name="Moloney N.M."/>
            <person name="Sperisen C."/>
            <person name="Kredics L."/>
            <person name="Vagvoelgyi C."/>
            <person name="Patrignani A."/>
            <person name="Fitzpatrick D."/>
            <person name="Nagy I."/>
            <person name="Doyle S."/>
            <person name="Anderson J.B."/>
            <person name="Grigoriev I.V."/>
            <person name="Gueldener U."/>
            <person name="Muensterkoetter M."/>
            <person name="Nagy L.G."/>
        </authorList>
    </citation>
    <scope>NUCLEOTIDE SEQUENCE [LARGE SCALE GENOMIC DNA]</scope>
    <source>
        <strain evidence="7">C18/9</strain>
    </source>
</reference>
<gene>
    <name evidence="6" type="ORF">ARMOST_08448</name>
</gene>
<dbReference type="PANTHER" id="PTHR45789:SF2">
    <property type="entry name" value="FI18025P1"/>
    <property type="match status" value="1"/>
</dbReference>
<dbReference type="CDD" id="cd01389">
    <property type="entry name" value="HMG-box_ROX1-like"/>
    <property type="match status" value="1"/>
</dbReference>
<evidence type="ECO:0000256" key="3">
    <source>
        <dbReference type="PROSITE-ProRule" id="PRU00267"/>
    </source>
</evidence>
<evidence type="ECO:0000256" key="1">
    <source>
        <dbReference type="ARBA" id="ARBA00023125"/>
    </source>
</evidence>
<feature type="DNA-binding region" description="HMG box" evidence="3">
    <location>
        <begin position="78"/>
        <end position="146"/>
    </location>
</feature>
<keyword evidence="1 3" id="KW-0238">DNA-binding</keyword>
<dbReference type="OMA" id="EVEDTCG"/>
<evidence type="ECO:0000313" key="6">
    <source>
        <dbReference type="EMBL" id="SJL05076.1"/>
    </source>
</evidence>
<dbReference type="STRING" id="47428.A0A284R8M2"/>
<evidence type="ECO:0000259" key="5">
    <source>
        <dbReference type="PROSITE" id="PS50118"/>
    </source>
</evidence>
<dbReference type="PANTHER" id="PTHR45789">
    <property type="entry name" value="FI18025P1"/>
    <property type="match status" value="1"/>
</dbReference>
<name>A0A284R8M2_ARMOS</name>
<feature type="domain" description="HMG box" evidence="5">
    <location>
        <begin position="78"/>
        <end position="146"/>
    </location>
</feature>
<dbReference type="Proteomes" id="UP000219338">
    <property type="component" value="Unassembled WGS sequence"/>
</dbReference>
<protein>
    <recommendedName>
        <fullName evidence="5">HMG box domain-containing protein</fullName>
    </recommendedName>
</protein>
<feature type="region of interest" description="Disordered" evidence="4">
    <location>
        <begin position="41"/>
        <end position="82"/>
    </location>
</feature>
<dbReference type="EMBL" id="FUEG01000005">
    <property type="protein sequence ID" value="SJL05076.1"/>
    <property type="molecule type" value="Genomic_DNA"/>
</dbReference>
<sequence>MTPILTTTTRRSRRLSSQVPVRYDEEGWEATDLLMYLTTPVSEAPSPAPSAFSHSSTQSDTPSPRRHTPSHRRTPEHVPRPPNAFMLFRSDYWRENKDTIRERDHREISRICGELWRALPPAEKQVYTDKAISAKEEHLVKYPDYKFTPMSRQKKTRRVVSRDRDIIEEARREKIGMLMGKGAEGMELGRALEVEDTCGNPSTPVTERTPTTTLIAEFPATNELVCDGEEDGFVPTCDIPPLDLNAPNPGLYNHVPEPPSYAHIDPQFGFKAHVDVDNCFWFKPTGEFVNPPAGPPAFITADHFQSFALDGTYVPISGLGLYETDLVYDSYNGA</sequence>